<reference evidence="1 2" key="1">
    <citation type="submission" date="2020-08" db="EMBL/GenBank/DDBJ databases">
        <title>Genomic Encyclopedia of Type Strains, Phase IV (KMG-IV): sequencing the most valuable type-strain genomes for metagenomic binning, comparative biology and taxonomic classification.</title>
        <authorList>
            <person name="Goeker M."/>
        </authorList>
    </citation>
    <scope>NUCLEOTIDE SEQUENCE [LARGE SCALE GENOMIC DNA]</scope>
    <source>
        <strain evidence="1 2">DSM 27026</strain>
    </source>
</reference>
<comment type="caution">
    <text evidence="1">The sequence shown here is derived from an EMBL/GenBank/DDBJ whole genome shotgun (WGS) entry which is preliminary data.</text>
</comment>
<name>A0A840VQ31_9PROT</name>
<dbReference type="AlphaFoldDB" id="A0A840VQ31"/>
<accession>A0A840VQ31</accession>
<dbReference type="Proteomes" id="UP000553706">
    <property type="component" value="Unassembled WGS sequence"/>
</dbReference>
<sequence>MTTGKSAVVVAHPDDEILWLSSALPAADKIVFCFGDLYGNPKRSAARRRAVAALALPNLTDLQIPESGVRKLVDWERAEPTPYGVEIAEPEGRARYEANFAKLVSALRPVLAGYGNVFTHNPWGEYGHPEHVQVYRAVCALQAELGFTVWFSNYVAPLSLPLARQLAAQPCWTSRELRRPNVLLARRWAWTYLRHGAWTWILSYRWPRRETLYAQPPAGALHPLHGETLLDISRLRLWRWGKAARVLD</sequence>
<dbReference type="InterPro" id="IPR024078">
    <property type="entry name" value="LmbE-like_dom_sf"/>
</dbReference>
<protein>
    <submittedName>
        <fullName evidence="1">LmbE family N-acetylglucosaminyl deacetylase</fullName>
    </submittedName>
</protein>
<gene>
    <name evidence="1" type="ORF">HNP71_002490</name>
</gene>
<dbReference type="SUPFAM" id="SSF102588">
    <property type="entry name" value="LmbE-like"/>
    <property type="match status" value="1"/>
</dbReference>
<proteinExistence type="predicted"/>
<dbReference type="RefSeq" id="WP_183267231.1">
    <property type="nucleotide sequence ID" value="NZ_JACHFJ010000013.1"/>
</dbReference>
<keyword evidence="2" id="KW-1185">Reference proteome</keyword>
<organism evidence="1 2">
    <name type="scientific">Acidocella aromatica</name>
    <dbReference type="NCBI Taxonomy" id="1303579"/>
    <lineage>
        <taxon>Bacteria</taxon>
        <taxon>Pseudomonadati</taxon>
        <taxon>Pseudomonadota</taxon>
        <taxon>Alphaproteobacteria</taxon>
        <taxon>Acetobacterales</taxon>
        <taxon>Acidocellaceae</taxon>
        <taxon>Acidocella</taxon>
    </lineage>
</organism>
<evidence type="ECO:0000313" key="1">
    <source>
        <dbReference type="EMBL" id="MBB5374219.1"/>
    </source>
</evidence>
<dbReference type="EMBL" id="JACHFJ010000013">
    <property type="protein sequence ID" value="MBB5374219.1"/>
    <property type="molecule type" value="Genomic_DNA"/>
</dbReference>
<dbReference type="Gene3D" id="3.40.50.10320">
    <property type="entry name" value="LmbE-like"/>
    <property type="match status" value="1"/>
</dbReference>
<evidence type="ECO:0000313" key="2">
    <source>
        <dbReference type="Proteomes" id="UP000553706"/>
    </source>
</evidence>